<proteinExistence type="predicted"/>
<name>C6CAS4_MUSP7</name>
<gene>
    <name evidence="1" type="ordered locus">Dd703_0813</name>
</gene>
<evidence type="ECO:0000313" key="1">
    <source>
        <dbReference type="EMBL" id="ACS84624.1"/>
    </source>
</evidence>
<dbReference type="EMBL" id="CP001654">
    <property type="protein sequence ID" value="ACS84624.1"/>
    <property type="molecule type" value="Genomic_DNA"/>
</dbReference>
<keyword evidence="2" id="KW-1185">Reference proteome</keyword>
<dbReference type="RefSeq" id="WP_012764442.1">
    <property type="nucleotide sequence ID" value="NC_012880.1"/>
</dbReference>
<reference evidence="1" key="1">
    <citation type="submission" date="2009-06" db="EMBL/GenBank/DDBJ databases">
        <title>Complete sequence of Dickeya dadantii Ech703.</title>
        <authorList>
            <consortium name="US DOE Joint Genome Institute"/>
            <person name="Lucas S."/>
            <person name="Copeland A."/>
            <person name="Lapidus A."/>
            <person name="Glavina del Rio T."/>
            <person name="Dalin E."/>
            <person name="Tice H."/>
            <person name="Bruce D."/>
            <person name="Goodwin L."/>
            <person name="Pitluck S."/>
            <person name="Chertkov O."/>
            <person name="Brettin T."/>
            <person name="Detter J.C."/>
            <person name="Han C."/>
            <person name="Larimer F."/>
            <person name="Land M."/>
            <person name="Hauser L."/>
            <person name="Kyrpides N."/>
            <person name="Mikhailova N."/>
            <person name="Balakrishnan V."/>
            <person name="Glasner J."/>
            <person name="Perna N.T."/>
        </authorList>
    </citation>
    <scope>NUCLEOTIDE SEQUENCE [LARGE SCALE GENOMIC DNA]</scope>
    <source>
        <strain evidence="1">Ech703</strain>
    </source>
</reference>
<sequence>MDISLSLNAIVDSLVYQNKIKREKVGEYLEAVARDAQLLAEIWEKVWWQLHDVELNLSVDIEEKCMEDLAGIFPQLSKKYSHFNSRVYGRLEEFYLTLSSAVGGKVNLVFHDNFCFHLASLIHARKKSHDYIKFLDSSRFINIEQCNDAIHDGKILIEILYKEANKLDSLAKLYRANGQGTD</sequence>
<evidence type="ECO:0000313" key="2">
    <source>
        <dbReference type="Proteomes" id="UP000002734"/>
    </source>
</evidence>
<dbReference type="KEGG" id="dda:Dd703_0813"/>
<accession>C6CAS4</accession>
<organism evidence="1 2">
    <name type="scientific">Musicola paradisiaca (strain Ech703)</name>
    <name type="common">Dickeya paradisiaca</name>
    <name type="synonym">Dickeya dadantii</name>
    <dbReference type="NCBI Taxonomy" id="579405"/>
    <lineage>
        <taxon>Bacteria</taxon>
        <taxon>Pseudomonadati</taxon>
        <taxon>Pseudomonadota</taxon>
        <taxon>Gammaproteobacteria</taxon>
        <taxon>Enterobacterales</taxon>
        <taxon>Pectobacteriaceae</taxon>
        <taxon>Musicola</taxon>
    </lineage>
</organism>
<dbReference type="AlphaFoldDB" id="C6CAS4"/>
<protein>
    <submittedName>
        <fullName evidence="1">Uncharacterized protein</fullName>
    </submittedName>
</protein>
<dbReference type="Proteomes" id="UP000002734">
    <property type="component" value="Chromosome"/>
</dbReference>
<dbReference type="HOGENOM" id="CLU_1479820_0_0_6"/>